<keyword evidence="6 8" id="KW-0802">TPR repeat</keyword>
<dbReference type="SUPFAM" id="SSF48452">
    <property type="entry name" value="TPR-like"/>
    <property type="match status" value="5"/>
</dbReference>
<dbReference type="InterPro" id="IPR011990">
    <property type="entry name" value="TPR-like_helical_dom_sf"/>
</dbReference>
<feature type="repeat" description="TPR" evidence="8">
    <location>
        <begin position="1594"/>
        <end position="1627"/>
    </location>
</feature>
<keyword evidence="9" id="KW-0520">NAD</keyword>
<feature type="repeat" description="TPR" evidence="8">
    <location>
        <begin position="674"/>
        <end position="707"/>
    </location>
</feature>
<feature type="repeat" description="TPR" evidence="8">
    <location>
        <begin position="716"/>
        <end position="749"/>
    </location>
</feature>
<dbReference type="EMBL" id="CAJOBO010002227">
    <property type="protein sequence ID" value="CAF4438723.1"/>
    <property type="molecule type" value="Genomic_DNA"/>
</dbReference>
<dbReference type="Proteomes" id="UP000663851">
    <property type="component" value="Unassembled WGS sequence"/>
</dbReference>
<name>A0A820RHF6_9BILA</name>
<dbReference type="SMART" id="SM00028">
    <property type="entry name" value="TPR"/>
    <property type="match status" value="19"/>
</dbReference>
<dbReference type="PROSITE" id="PS50293">
    <property type="entry name" value="TPR_REGION"/>
    <property type="match status" value="1"/>
</dbReference>
<organism evidence="11 12">
    <name type="scientific">Rotaria socialis</name>
    <dbReference type="NCBI Taxonomy" id="392032"/>
    <lineage>
        <taxon>Eukaryota</taxon>
        <taxon>Metazoa</taxon>
        <taxon>Spiralia</taxon>
        <taxon>Gnathifera</taxon>
        <taxon>Rotifera</taxon>
        <taxon>Eurotatoria</taxon>
        <taxon>Bdelloidea</taxon>
        <taxon>Philodinida</taxon>
        <taxon>Philodinidae</taxon>
        <taxon>Rotaria</taxon>
    </lineage>
</organism>
<sequence length="1893" mass="220427">MTTVHQLSRFMETKTKVSQINLEDFSVVWLDTNLLITNDCKEMANNLRQIINYLKLFDNTDDCLNYISSLTNEKVFLITSGSLGQGIMPLIDGIPQILSVYIYCTIARRHRQWFDTYSGRKLHGLYTDMNLLLFELKKEVALQSKNLFAISVFNQNISNVFKEKSIQDLGHHNGTFIWFQILIETLLRMRQTNDAKVDMLTECRLLYDGNNIEQDKIYDFKHNYQPSDAIRWYTRDSFAYRLLNKALRTENIDIIFLFRFMIKDLHQQLRQLHEMQMNGNSFTVYRGQQMSNDEFQTIRNCQNGRIATNTYLSTTFDKDVAVIYAGDGSARPEIESILFEITVDNKSLLSLTPYANIGSLSYYQDESEVLFSIGTVFCIVSITEDTNGIWHVKLNLSTDEDKEIRKVVDYFRRKMLKKTTLRDLGDYLKDMGQYDKAISYYRVVLERFTINDENEDILYKNIAKCFEEKGDLDEALKNYLLALEVQMIEYTAWYTETGKTYYFIAGIYEKKGIKTLAMKYMDKAFDYLTSLEKQQSTYKSWDSHLVETCNYIGLIHAKRGNHQEALAYFEKASNKLLELPPNDDNMLDLASTYAHIGAVWSALGNGDSALKYYQESYQLKQKILPSSHPSLGTSFNNMGVVCSQHGNYEDALNYYRKSIELRQKSLPIAHISIAACYANMANLYSKQNDFTEAINHYEKALDIRQSCLSQDSQLITKSYIDIAYNYDKKCDYDKSLEIYRTALSIAMDHKVKDHVQISSIYNRMGLVYQKQGKMTDCFEYHRNALQTYLGNIRENHQCPQYLVVLYENMSFAQMELKLYTDALENCQKALTIRLKNTPDDHLSIAKLCHSLGNVYHAITNYKLALHYYSQSFQIQYERLPSNHTLLETLANKIYKLCVEETALSKFDQLDLMNKVYELLSKLWRPGNSKMIELRNDIEQLEDKLDILTIYWNVDKKKLHKLDLNENSSISNSACSGPTVILKAGAIPAPLNELLQSPNFEGITLIWYDPRLNTTEDTKQTAKELREINNYVIFHSDQLECIDFIKSIKDEKIFLVTSGKAASTLLPEIIELKQVDSIFIFCWKIEKYQDLLQRYESLVGIYTDRSILINAIKENVDLLQKQLNAFSFYNGHEEKAIRDLSQESAEFIWFQLFKDVILRMPTNSNAKEQLIQFCREYYRGNQKEYNNIDEFERSYKKDKCIFWYTRETFLYKLVNKALRTEDMAQLHMFRFFIADLSLHLATLHKKNREKNDVVMLYRGLKMENEELNRFKTSQGTVIATNGYLSTSLSKKVAMEFALKSTKRTNVVSTLYEIECNLNESKSIIFANITKYSEFASEREVLFDLGSTFKIQSVIEDEELKLFVVKLKATDDGEKLAKAYIESNRKVNEETSLDILFGKLLIKTGKYDQSLTYFENLLNESNGKVDVARIYNEIGYAYLCKGELKEAHEFACRSYVMTIQTKPSRVKHSARPLTNMAHIYLRREMYNESLEYYFQALDIQETFYGKEHLNTAATLNNIGNVYYKMQDYSTSLMYYEKSLHIRQKQLPMFDIDIAASFNNLGLVHLKMNRLYPAFDYHQNSLEIRKRMLPPGHNDIIQSLLNIAHVLYEQNSIGEALNYFSKALQIQKIQLDLIDHDKLVDRLKESFGPQLHQNAPRDIPRSTIVLRDPPPLATQFSRWPEYAVIIHCLPPPSRPGIQNFDDSLFYEFITALHGNTDDQKALHLWKELLNKCNATYNNDPRYIQDLEYGLTKDLGDSYQSFDESQEALHFYEKVLFILESSTPSLISMDNARILCLDRIANIHQRNDNFELALDYLIRGLNVMQRKRRMPNEISDKMRHIDLVHMTLGNYNLALNSFNDALTILQSNSIDPNDREIKLTLRRIDEVKEALESGTHA</sequence>
<evidence type="ECO:0000256" key="1">
    <source>
        <dbReference type="ARBA" id="ARBA00009558"/>
    </source>
</evidence>
<dbReference type="SMART" id="SM00671">
    <property type="entry name" value="SEL1"/>
    <property type="match status" value="3"/>
</dbReference>
<feature type="domain" description="ADP ribosyltransferase" evidence="10">
    <location>
        <begin position="1193"/>
        <end position="1354"/>
    </location>
</feature>
<evidence type="ECO:0000256" key="3">
    <source>
        <dbReference type="ARBA" id="ARBA00022679"/>
    </source>
</evidence>
<evidence type="ECO:0000313" key="12">
    <source>
        <dbReference type="Proteomes" id="UP000663851"/>
    </source>
</evidence>
<dbReference type="Pfam" id="PF13432">
    <property type="entry name" value="TPR_16"/>
    <property type="match status" value="1"/>
</dbReference>
<dbReference type="Gene3D" id="1.25.40.10">
    <property type="entry name" value="Tetratricopeptide repeat domain"/>
    <property type="match status" value="6"/>
</dbReference>
<accession>A0A820RHF6</accession>
<feature type="repeat" description="TPR" evidence="8">
    <location>
        <begin position="1510"/>
        <end position="1543"/>
    </location>
</feature>
<comment type="caution">
    <text evidence="11">The sequence shown here is derived from an EMBL/GenBank/DDBJ whole genome shotgun (WGS) entry which is preliminary data.</text>
</comment>
<keyword evidence="5" id="KW-0677">Repeat</keyword>
<keyword evidence="4" id="KW-0548">Nucleotidyltransferase</keyword>
<keyword evidence="3 9" id="KW-0808">Transferase</keyword>
<dbReference type="Pfam" id="PF01129">
    <property type="entry name" value="ART"/>
    <property type="match status" value="1"/>
</dbReference>
<dbReference type="PROSITE" id="PS51996">
    <property type="entry name" value="TR_MART"/>
    <property type="match status" value="2"/>
</dbReference>
<dbReference type="PANTHER" id="PTHR45641:SF1">
    <property type="entry name" value="AAA+ ATPASE DOMAIN-CONTAINING PROTEIN"/>
    <property type="match status" value="1"/>
</dbReference>
<evidence type="ECO:0000256" key="5">
    <source>
        <dbReference type="ARBA" id="ARBA00022737"/>
    </source>
</evidence>
<dbReference type="Pfam" id="PF13424">
    <property type="entry name" value="TPR_12"/>
    <property type="match status" value="5"/>
</dbReference>
<evidence type="ECO:0000259" key="10">
    <source>
        <dbReference type="Pfam" id="PF03496"/>
    </source>
</evidence>
<dbReference type="GO" id="GO:0016779">
    <property type="term" value="F:nucleotidyltransferase activity"/>
    <property type="evidence" value="ECO:0007669"/>
    <property type="project" value="UniProtKB-KW"/>
</dbReference>
<dbReference type="PROSITE" id="PS50005">
    <property type="entry name" value="TPR"/>
    <property type="match status" value="7"/>
</dbReference>
<protein>
    <recommendedName>
        <fullName evidence="9">NAD(P)(+)--arginine ADP-ribosyltransferase</fullName>
        <ecNumber evidence="9">2.4.2.31</ecNumber>
    </recommendedName>
    <alternativeName>
        <fullName evidence="9">Mono(ADP-ribosyl)transferase</fullName>
    </alternativeName>
</protein>
<feature type="repeat" description="TPR" evidence="8">
    <location>
        <begin position="632"/>
        <end position="665"/>
    </location>
</feature>
<feature type="repeat" description="TPR" evidence="8">
    <location>
        <begin position="1468"/>
        <end position="1501"/>
    </location>
</feature>
<keyword evidence="2 9" id="KW-0328">Glycosyltransferase</keyword>
<dbReference type="InterPro" id="IPR006597">
    <property type="entry name" value="Sel1-like"/>
</dbReference>
<dbReference type="EC" id="2.4.2.31" evidence="9"/>
<evidence type="ECO:0000256" key="7">
    <source>
        <dbReference type="ARBA" id="ARBA00047597"/>
    </source>
</evidence>
<dbReference type="PANTHER" id="PTHR45641">
    <property type="entry name" value="TETRATRICOPEPTIDE REPEAT PROTEIN (AFU_ORTHOLOGUE AFUA_6G03870)"/>
    <property type="match status" value="1"/>
</dbReference>
<evidence type="ECO:0000256" key="2">
    <source>
        <dbReference type="ARBA" id="ARBA00022676"/>
    </source>
</evidence>
<proteinExistence type="inferred from homology"/>
<keyword evidence="9" id="KW-0521">NADP</keyword>
<dbReference type="GO" id="GO:0106274">
    <property type="term" value="F:NAD+-protein-arginine ADP-ribosyltransferase activity"/>
    <property type="evidence" value="ECO:0007669"/>
    <property type="project" value="UniProtKB-EC"/>
</dbReference>
<dbReference type="SUPFAM" id="SSF56399">
    <property type="entry name" value="ADP-ribosylation"/>
    <property type="match status" value="2"/>
</dbReference>
<feature type="repeat" description="TPR" evidence="8">
    <location>
        <begin position="590"/>
        <end position="623"/>
    </location>
</feature>
<comment type="catalytic activity">
    <reaction evidence="7 9">
        <text>L-arginyl-[protein] + NAD(+) = N(omega)-(ADP-D-ribosyl)-L-arginyl-[protein] + nicotinamide + H(+)</text>
        <dbReference type="Rhea" id="RHEA:19149"/>
        <dbReference type="Rhea" id="RHEA-COMP:10532"/>
        <dbReference type="Rhea" id="RHEA-COMP:15087"/>
        <dbReference type="ChEBI" id="CHEBI:15378"/>
        <dbReference type="ChEBI" id="CHEBI:17154"/>
        <dbReference type="ChEBI" id="CHEBI:29965"/>
        <dbReference type="ChEBI" id="CHEBI:57540"/>
        <dbReference type="ChEBI" id="CHEBI:142554"/>
        <dbReference type="EC" id="2.4.2.31"/>
    </reaction>
</comment>
<dbReference type="Gene3D" id="3.90.176.10">
    <property type="entry name" value="Toxin ADP-ribosyltransferase, Chain A, domain 1"/>
    <property type="match status" value="2"/>
</dbReference>
<dbReference type="Pfam" id="PF03496">
    <property type="entry name" value="ADPrib_exo_Tox"/>
    <property type="match status" value="1"/>
</dbReference>
<dbReference type="Pfam" id="PF13374">
    <property type="entry name" value="TPR_10"/>
    <property type="match status" value="1"/>
</dbReference>
<evidence type="ECO:0000256" key="9">
    <source>
        <dbReference type="RuleBase" id="RU361228"/>
    </source>
</evidence>
<evidence type="ECO:0000313" key="11">
    <source>
        <dbReference type="EMBL" id="CAF4438723.1"/>
    </source>
</evidence>
<dbReference type="InterPro" id="IPR019734">
    <property type="entry name" value="TPR_rpt"/>
</dbReference>
<evidence type="ECO:0000256" key="4">
    <source>
        <dbReference type="ARBA" id="ARBA00022695"/>
    </source>
</evidence>
<dbReference type="GO" id="GO:0005576">
    <property type="term" value="C:extracellular region"/>
    <property type="evidence" value="ECO:0007669"/>
    <property type="project" value="InterPro"/>
</dbReference>
<evidence type="ECO:0000256" key="8">
    <source>
        <dbReference type="PROSITE-ProRule" id="PRU00339"/>
    </source>
</evidence>
<gene>
    <name evidence="11" type="ORF">HFQ381_LOCUS22950</name>
</gene>
<evidence type="ECO:0000256" key="6">
    <source>
        <dbReference type="ARBA" id="ARBA00022803"/>
    </source>
</evidence>
<dbReference type="InterPro" id="IPR000768">
    <property type="entry name" value="ART"/>
</dbReference>
<comment type="similarity">
    <text evidence="1 9">Belongs to the Arg-specific ADP-ribosyltransferase family.</text>
</comment>
<reference evidence="11" key="1">
    <citation type="submission" date="2021-02" db="EMBL/GenBank/DDBJ databases">
        <authorList>
            <person name="Nowell W R."/>
        </authorList>
    </citation>
    <scope>NUCLEOTIDE SEQUENCE</scope>
</reference>
<dbReference type="InterPro" id="IPR003540">
    <property type="entry name" value="ADP-ribosyltransferase"/>
</dbReference>